<organism evidence="2 3">
    <name type="scientific">Cladophialophora chaetospira</name>
    <dbReference type="NCBI Taxonomy" id="386627"/>
    <lineage>
        <taxon>Eukaryota</taxon>
        <taxon>Fungi</taxon>
        <taxon>Dikarya</taxon>
        <taxon>Ascomycota</taxon>
        <taxon>Pezizomycotina</taxon>
        <taxon>Eurotiomycetes</taxon>
        <taxon>Chaetothyriomycetidae</taxon>
        <taxon>Chaetothyriales</taxon>
        <taxon>Herpotrichiellaceae</taxon>
        <taxon>Cladophialophora</taxon>
    </lineage>
</organism>
<dbReference type="PANTHER" id="PTHR24148">
    <property type="entry name" value="ANKYRIN REPEAT DOMAIN-CONTAINING PROTEIN 39 HOMOLOG-RELATED"/>
    <property type="match status" value="1"/>
</dbReference>
<dbReference type="AlphaFoldDB" id="A0AA38XBF0"/>
<accession>A0AA38XBF0</accession>
<dbReference type="PANTHER" id="PTHR24148:SF64">
    <property type="entry name" value="HETEROKARYON INCOMPATIBILITY DOMAIN-CONTAINING PROTEIN"/>
    <property type="match status" value="1"/>
</dbReference>
<evidence type="ECO:0000313" key="3">
    <source>
        <dbReference type="Proteomes" id="UP001172673"/>
    </source>
</evidence>
<dbReference type="InterPro" id="IPR010730">
    <property type="entry name" value="HET"/>
</dbReference>
<protein>
    <recommendedName>
        <fullName evidence="1">Heterokaryon incompatibility domain-containing protein</fullName>
    </recommendedName>
</protein>
<evidence type="ECO:0000259" key="1">
    <source>
        <dbReference type="Pfam" id="PF06985"/>
    </source>
</evidence>
<proteinExistence type="predicted"/>
<dbReference type="EMBL" id="JAPDRK010000007">
    <property type="protein sequence ID" value="KAJ9610314.1"/>
    <property type="molecule type" value="Genomic_DNA"/>
</dbReference>
<feature type="domain" description="Heterokaryon incompatibility" evidence="1">
    <location>
        <begin position="91"/>
        <end position="179"/>
    </location>
</feature>
<reference evidence="2" key="1">
    <citation type="submission" date="2022-10" db="EMBL/GenBank/DDBJ databases">
        <title>Culturing micro-colonial fungi from biological soil crusts in the Mojave desert and describing Neophaeococcomyces mojavensis, and introducing the new genera and species Taxawa tesnikishii.</title>
        <authorList>
            <person name="Kurbessoian T."/>
            <person name="Stajich J.E."/>
        </authorList>
    </citation>
    <scope>NUCLEOTIDE SEQUENCE</scope>
    <source>
        <strain evidence="2">TK_41</strain>
    </source>
</reference>
<name>A0AA38XBF0_9EURO</name>
<dbReference type="Proteomes" id="UP001172673">
    <property type="component" value="Unassembled WGS sequence"/>
</dbReference>
<dbReference type="Pfam" id="PF06985">
    <property type="entry name" value="HET"/>
    <property type="match status" value="1"/>
</dbReference>
<dbReference type="InterPro" id="IPR052895">
    <property type="entry name" value="HetReg/Transcr_Mod"/>
</dbReference>
<evidence type="ECO:0000313" key="2">
    <source>
        <dbReference type="EMBL" id="KAJ9610314.1"/>
    </source>
</evidence>
<sequence length="631" mass="70399">MEIPQLNRPSLTRYRSGETQIAHRVDRGQYSASWPALPAEKLDTNYRSNPAIYERLSSADDIRLLYLIPGSGSDTIQCRLKRSSLATQPRYTAVSYTWGEPPAKCLILVNNQSILVRANVHRILQDLRHKEHVLTLWIDAICINQEDLEERAQAVQHMGEVYSSAINVVAWLENKKLDKSLNVGTELQDNEERAQAVQHMGEMYSSATKVVAWLENKMLDESLNELQVSSALLQPIQNIPGSVLRAFFAHEYWQRRWIIQEIARARDVTLCCGNYTAPLSHIIRLSAHFGRTCKDESAKASDVPLNHFGLTCKDESAKASNVPLNLWSIQKSKSKASLETLLRTYSGTKCSNVLDTVYALLPLSEVASQKFVISYSITLAHLLLATLEFCCHVEGLPSSSTIRFGVWLSRELEMDIDAFAPERGALFRSFDGLCDWERNLGVEKLLELESFLWVTGTVCANPHSHPPGIMSWGEGRSSSTRLVHYPTAMFSVEDVAAESTTHSLRRDGSVRDPIRWTPISYTHAADNAMSTFSWAQTHAASASGLRAGVATAPVREGDLLCRNSATPVVLVVRPSTNTGVHRIVARAFLVTSDSSSILEEAPMPHSGEVLWRVVTKGWETLDLIRLLDDSF</sequence>
<keyword evidence="3" id="KW-1185">Reference proteome</keyword>
<gene>
    <name evidence="2" type="ORF">H2200_005091</name>
</gene>
<comment type="caution">
    <text evidence="2">The sequence shown here is derived from an EMBL/GenBank/DDBJ whole genome shotgun (WGS) entry which is preliminary data.</text>
</comment>